<proteinExistence type="predicted"/>
<reference evidence="3 4" key="1">
    <citation type="submission" date="2018-10" db="EMBL/GenBank/DDBJ databases">
        <authorList>
            <person name="Li J."/>
        </authorList>
    </citation>
    <scope>NUCLEOTIDE SEQUENCE [LARGE SCALE GENOMIC DNA]</scope>
    <source>
        <strain evidence="3 4">IF 016277</strain>
    </source>
</reference>
<evidence type="ECO:0000313" key="4">
    <source>
        <dbReference type="Proteomes" id="UP000272503"/>
    </source>
</evidence>
<feature type="transmembrane region" description="Helical" evidence="2">
    <location>
        <begin position="527"/>
        <end position="551"/>
    </location>
</feature>
<feature type="transmembrane region" description="Helical" evidence="2">
    <location>
        <begin position="940"/>
        <end position="963"/>
    </location>
</feature>
<evidence type="ECO:0000256" key="2">
    <source>
        <dbReference type="SAM" id="Phobius"/>
    </source>
</evidence>
<dbReference type="PANTHER" id="PTHR30572:SF4">
    <property type="entry name" value="ABC TRANSPORTER PERMEASE YTRF"/>
    <property type="match status" value="1"/>
</dbReference>
<organism evidence="3 4">
    <name type="scientific">Mycetocola tolaasinivorans</name>
    <dbReference type="NCBI Taxonomy" id="76635"/>
    <lineage>
        <taxon>Bacteria</taxon>
        <taxon>Bacillati</taxon>
        <taxon>Actinomycetota</taxon>
        <taxon>Actinomycetes</taxon>
        <taxon>Micrococcales</taxon>
        <taxon>Microbacteriaceae</taxon>
        <taxon>Mycetocola</taxon>
    </lineage>
</organism>
<feature type="transmembrane region" description="Helical" evidence="2">
    <location>
        <begin position="403"/>
        <end position="426"/>
    </location>
</feature>
<comment type="caution">
    <text evidence="3">The sequence shown here is derived from an EMBL/GenBank/DDBJ whole genome shotgun (WGS) entry which is preliminary data.</text>
</comment>
<dbReference type="Proteomes" id="UP000272503">
    <property type="component" value="Unassembled WGS sequence"/>
</dbReference>
<feature type="transmembrane region" description="Helical" evidence="2">
    <location>
        <begin position="441"/>
        <end position="461"/>
    </location>
</feature>
<keyword evidence="4" id="KW-1185">Reference proteome</keyword>
<protein>
    <submittedName>
        <fullName evidence="3">FtsX-like permease family protein</fullName>
    </submittedName>
</protein>
<feature type="transmembrane region" description="Helical" evidence="2">
    <location>
        <begin position="975"/>
        <end position="996"/>
    </location>
</feature>
<feature type="transmembrane region" description="Helical" evidence="2">
    <location>
        <begin position="89"/>
        <end position="114"/>
    </location>
</feature>
<accession>A0A3L7A9E3</accession>
<keyword evidence="2" id="KW-0472">Membrane</keyword>
<feature type="transmembrane region" description="Helical" evidence="2">
    <location>
        <begin position="490"/>
        <end position="515"/>
    </location>
</feature>
<dbReference type="OrthoDB" id="5089158at2"/>
<keyword evidence="2" id="KW-0812">Transmembrane</keyword>
<dbReference type="InterPro" id="IPR050250">
    <property type="entry name" value="Macrolide_Exporter_MacB"/>
</dbReference>
<dbReference type="AlphaFoldDB" id="A0A3L7A9E3"/>
<dbReference type="PANTHER" id="PTHR30572">
    <property type="entry name" value="MEMBRANE COMPONENT OF TRANSPORTER-RELATED"/>
    <property type="match status" value="1"/>
</dbReference>
<keyword evidence="2" id="KW-1133">Transmembrane helix</keyword>
<feature type="transmembrane region" description="Helical" evidence="2">
    <location>
        <begin position="888"/>
        <end position="913"/>
    </location>
</feature>
<sequence length="1010" mass="104881">MRPATRAGRIVWFSCGMAASSTRPPPSATPRSCLQSGAPRSCESTELSASEGHASMSLDLKPTRGGWLRRARLSLRIARRDIGAHRGRSALIVALIALPIIGVALGGTVALSAFPSGAETARTELGTTQGRLTPFYVNNAHAYQGTRGDLGGTGVTGDDDPNFQRTPPIDAAPAGYTAIPWNLYSLTMSRNDVTVSVTTVATDPLNPAFTGKYTLLEGRAPARTDEVLVSPGLLESGGWKIGDTLSTQLGSVVVTGTLRTATRDDSSRVLFVSPDQVPAEIRTDPADTTVYLVGDRPLTWSDTAPLNAQGVMVTSRDLLINPPTGGEISDEIATLSEDNRLVTILSIAGLIAVVGVLALFEVCLLAGAAFAMGARRQQRELALLSASGAESASLRQVVTASGIWLGLLGGIIGATLGTAAGVAVVLGSQAEGSARFASLQIAWPVSLFVVIVGLLAGLVAASVPARQVAKQATLAALKGGRTVAGPTRRALIAGVIFGIIALLLFGGMVALTLTLSPFPQDSAVSSLWWALSIGGALALATSLIVLTGPLIDAISRRAAGLPLPLRLAARDAGRNRGRATPAVAAVLAAAMLASLVMVTMASNSEKDRRNYNWNAHMNQAALELVQYRYSPTTHEIDRVTRVDPERVLTAVTASVAIPPTSHTLYGPEPDRACAFAAQAEAGGNPTACENFSVYWPDENRCEIARDGSPKDLTDWRCQGAGAHGPGSINRLPAIAVGDESDLAALLGREPGAQAKETLRNGGIVLSSPAMLGAQNTATIVRYTNEVEAIAGETAFPGLYTGYQPNISTGDVIPASVAEPDVDIPYYGVISPETAKKLGMTVVPVTQLLTFAEMPTTAESDRMTAAVEQLAEGASLWIEGGPNAFLQQVLWWIVLASALITLSAAGITAGLALADGRADQATLAGVGASTRLRRSVSAAQTLLTATLGTALGLIAGAIPAVLIFTLTRDAVLVVPWVQFGVLLAVVPLAGALAAWLLTRGSLPLTRRQTLV</sequence>
<name>A0A3L7A9E3_9MICO</name>
<dbReference type="GO" id="GO:0005886">
    <property type="term" value="C:plasma membrane"/>
    <property type="evidence" value="ECO:0007669"/>
    <property type="project" value="TreeGrafter"/>
</dbReference>
<evidence type="ECO:0000313" key="3">
    <source>
        <dbReference type="EMBL" id="RLP77016.1"/>
    </source>
</evidence>
<evidence type="ECO:0000256" key="1">
    <source>
        <dbReference type="SAM" id="MobiDB-lite"/>
    </source>
</evidence>
<feature type="transmembrane region" description="Helical" evidence="2">
    <location>
        <begin position="582"/>
        <end position="601"/>
    </location>
</feature>
<dbReference type="GO" id="GO:0022857">
    <property type="term" value="F:transmembrane transporter activity"/>
    <property type="evidence" value="ECO:0007669"/>
    <property type="project" value="TreeGrafter"/>
</dbReference>
<feature type="transmembrane region" description="Helical" evidence="2">
    <location>
        <begin position="344"/>
        <end position="371"/>
    </location>
</feature>
<feature type="region of interest" description="Disordered" evidence="1">
    <location>
        <begin position="19"/>
        <end position="39"/>
    </location>
</feature>
<gene>
    <name evidence="3" type="ORF">D9V32_05160</name>
</gene>
<dbReference type="EMBL" id="RCUX01000003">
    <property type="protein sequence ID" value="RLP77016.1"/>
    <property type="molecule type" value="Genomic_DNA"/>
</dbReference>